<feature type="compositionally biased region" description="Low complexity" evidence="1">
    <location>
        <begin position="69"/>
        <end position="102"/>
    </location>
</feature>
<protein>
    <submittedName>
        <fullName evidence="2">Uncharacterized protein</fullName>
    </submittedName>
</protein>
<evidence type="ECO:0000256" key="1">
    <source>
        <dbReference type="SAM" id="MobiDB-lite"/>
    </source>
</evidence>
<keyword evidence="3" id="KW-1185">Reference proteome</keyword>
<organism evidence="2 3">
    <name type="scientific">Zea mays</name>
    <name type="common">Maize</name>
    <dbReference type="NCBI Taxonomy" id="4577"/>
    <lineage>
        <taxon>Eukaryota</taxon>
        <taxon>Viridiplantae</taxon>
        <taxon>Streptophyta</taxon>
        <taxon>Embryophyta</taxon>
        <taxon>Tracheophyta</taxon>
        <taxon>Spermatophyta</taxon>
        <taxon>Magnoliopsida</taxon>
        <taxon>Liliopsida</taxon>
        <taxon>Poales</taxon>
        <taxon>Poaceae</taxon>
        <taxon>PACMAD clade</taxon>
        <taxon>Panicoideae</taxon>
        <taxon>Andropogonodae</taxon>
        <taxon>Andropogoneae</taxon>
        <taxon>Tripsacinae</taxon>
        <taxon>Zea</taxon>
    </lineage>
</organism>
<proteinExistence type="predicted"/>
<reference evidence="2" key="2">
    <citation type="submission" date="2019-07" db="EMBL/GenBank/DDBJ databases">
        <authorList>
            <person name="Seetharam A."/>
            <person name="Woodhouse M."/>
            <person name="Cannon E."/>
        </authorList>
    </citation>
    <scope>NUCLEOTIDE SEQUENCE [LARGE SCALE GENOMIC DNA]</scope>
    <source>
        <strain evidence="2">cv. B73</strain>
    </source>
</reference>
<feature type="region of interest" description="Disordered" evidence="1">
    <location>
        <begin position="69"/>
        <end position="122"/>
    </location>
</feature>
<reference evidence="2" key="3">
    <citation type="submission" date="2021-05" db="UniProtKB">
        <authorList>
            <consortium name="EnsemblPlants"/>
        </authorList>
    </citation>
    <scope>IDENTIFICATION</scope>
    <source>
        <strain evidence="2">cv. B73</strain>
    </source>
</reference>
<dbReference type="Gramene" id="Zm00001eb297020_T001">
    <property type="protein sequence ID" value="Zm00001eb297020_P001"/>
    <property type="gene ID" value="Zm00001eb297020"/>
</dbReference>
<dbReference type="Proteomes" id="UP000007305">
    <property type="component" value="Chromosome 6"/>
</dbReference>
<dbReference type="EnsemblPlants" id="Zm00001eb297020_T001">
    <property type="protein sequence ID" value="Zm00001eb297020_P001"/>
    <property type="gene ID" value="Zm00001eb297020"/>
</dbReference>
<reference evidence="3" key="1">
    <citation type="journal article" date="2009" name="Science">
        <title>The B73 maize genome: complexity, diversity, and dynamics.</title>
        <authorList>
            <person name="Schnable P.S."/>
            <person name="Ware D."/>
            <person name="Fulton R.S."/>
            <person name="Stein J.C."/>
            <person name="Wei F."/>
            <person name="Pasternak S."/>
            <person name="Liang C."/>
            <person name="Zhang J."/>
            <person name="Fulton L."/>
            <person name="Graves T.A."/>
            <person name="Minx P."/>
            <person name="Reily A.D."/>
            <person name="Courtney L."/>
            <person name="Kruchowski S.S."/>
            <person name="Tomlinson C."/>
            <person name="Strong C."/>
            <person name="Delehaunty K."/>
            <person name="Fronick C."/>
            <person name="Courtney B."/>
            <person name="Rock S.M."/>
            <person name="Belter E."/>
            <person name="Du F."/>
            <person name="Kim K."/>
            <person name="Abbott R.M."/>
            <person name="Cotton M."/>
            <person name="Levy A."/>
            <person name="Marchetto P."/>
            <person name="Ochoa K."/>
            <person name="Jackson S.M."/>
            <person name="Gillam B."/>
            <person name="Chen W."/>
            <person name="Yan L."/>
            <person name="Higginbotham J."/>
            <person name="Cardenas M."/>
            <person name="Waligorski J."/>
            <person name="Applebaum E."/>
            <person name="Phelps L."/>
            <person name="Falcone J."/>
            <person name="Kanchi K."/>
            <person name="Thane T."/>
            <person name="Scimone A."/>
            <person name="Thane N."/>
            <person name="Henke J."/>
            <person name="Wang T."/>
            <person name="Ruppert J."/>
            <person name="Shah N."/>
            <person name="Rotter K."/>
            <person name="Hodges J."/>
            <person name="Ingenthron E."/>
            <person name="Cordes M."/>
            <person name="Kohlberg S."/>
            <person name="Sgro J."/>
            <person name="Delgado B."/>
            <person name="Mead K."/>
            <person name="Chinwalla A."/>
            <person name="Leonard S."/>
            <person name="Crouse K."/>
            <person name="Collura K."/>
            <person name="Kudrna D."/>
            <person name="Currie J."/>
            <person name="He R."/>
            <person name="Angelova A."/>
            <person name="Rajasekar S."/>
            <person name="Mueller T."/>
            <person name="Lomeli R."/>
            <person name="Scara G."/>
            <person name="Ko A."/>
            <person name="Delaney K."/>
            <person name="Wissotski M."/>
            <person name="Lopez G."/>
            <person name="Campos D."/>
            <person name="Braidotti M."/>
            <person name="Ashley E."/>
            <person name="Golser W."/>
            <person name="Kim H."/>
            <person name="Lee S."/>
            <person name="Lin J."/>
            <person name="Dujmic Z."/>
            <person name="Kim W."/>
            <person name="Talag J."/>
            <person name="Zuccolo A."/>
            <person name="Fan C."/>
            <person name="Sebastian A."/>
            <person name="Kramer M."/>
            <person name="Spiegel L."/>
            <person name="Nascimento L."/>
            <person name="Zutavern T."/>
            <person name="Miller B."/>
            <person name="Ambroise C."/>
            <person name="Muller S."/>
            <person name="Spooner W."/>
            <person name="Narechania A."/>
            <person name="Ren L."/>
            <person name="Wei S."/>
            <person name="Kumari S."/>
            <person name="Faga B."/>
            <person name="Levy M.J."/>
            <person name="McMahan L."/>
            <person name="Van Buren P."/>
            <person name="Vaughn M.W."/>
            <person name="Ying K."/>
            <person name="Yeh C.-T."/>
            <person name="Emrich S.J."/>
            <person name="Jia Y."/>
            <person name="Kalyanaraman A."/>
            <person name="Hsia A.-P."/>
            <person name="Barbazuk W.B."/>
            <person name="Baucom R.S."/>
            <person name="Brutnell T.P."/>
            <person name="Carpita N.C."/>
            <person name="Chaparro C."/>
            <person name="Chia J.-M."/>
            <person name="Deragon J.-M."/>
            <person name="Estill J.C."/>
            <person name="Fu Y."/>
            <person name="Jeddeloh J.A."/>
            <person name="Han Y."/>
            <person name="Lee H."/>
            <person name="Li P."/>
            <person name="Lisch D.R."/>
            <person name="Liu S."/>
            <person name="Liu Z."/>
            <person name="Nagel D.H."/>
            <person name="McCann M.C."/>
            <person name="SanMiguel P."/>
            <person name="Myers A.M."/>
            <person name="Nettleton D."/>
            <person name="Nguyen J."/>
            <person name="Penning B.W."/>
            <person name="Ponnala L."/>
            <person name="Schneider K.L."/>
            <person name="Schwartz D.C."/>
            <person name="Sharma A."/>
            <person name="Soderlund C."/>
            <person name="Springer N.M."/>
            <person name="Sun Q."/>
            <person name="Wang H."/>
            <person name="Waterman M."/>
            <person name="Westerman R."/>
            <person name="Wolfgruber T.K."/>
            <person name="Yang L."/>
            <person name="Yu Y."/>
            <person name="Zhang L."/>
            <person name="Zhou S."/>
            <person name="Zhu Q."/>
            <person name="Bennetzen J.L."/>
            <person name="Dawe R.K."/>
            <person name="Jiang J."/>
            <person name="Jiang N."/>
            <person name="Presting G.G."/>
            <person name="Wessler S.R."/>
            <person name="Aluru S."/>
            <person name="Martienssen R.A."/>
            <person name="Clifton S.W."/>
            <person name="McCombie W.R."/>
            <person name="Wing R.A."/>
            <person name="Wilson R.K."/>
        </authorList>
    </citation>
    <scope>NUCLEOTIDE SEQUENCE [LARGE SCALE GENOMIC DNA]</scope>
    <source>
        <strain evidence="3">cv. B73</strain>
    </source>
</reference>
<sequence length="122" mass="12016">ASSPCHHRPCATGEDDAAWERAISAAIKSTSAPKTLTLDGVVKSSTGGLPSAALLERFAASLEELSVAGRASSRSRAFPASRRSGASPSPPSVAGAAHTLPGSAPPAARPLPATLPGAAPPS</sequence>
<dbReference type="AlphaFoldDB" id="A0A804Q2X4"/>
<evidence type="ECO:0000313" key="3">
    <source>
        <dbReference type="Proteomes" id="UP000007305"/>
    </source>
</evidence>
<feature type="compositionally biased region" description="Low complexity" evidence="1">
    <location>
        <begin position="110"/>
        <end position="122"/>
    </location>
</feature>
<dbReference type="InParanoid" id="A0A804Q2X4"/>
<evidence type="ECO:0000313" key="2">
    <source>
        <dbReference type="EnsemblPlants" id="Zm00001eb297020_P001"/>
    </source>
</evidence>
<name>A0A804Q2X4_MAIZE</name>
<accession>A0A804Q2X4</accession>